<sequence>MLLEQKLWNMEQAIIDQTIKALERNHFEVYFANNRQEARDIFFQEIFDKIKPTTISWGDSETMKATGILSEIEQRPECILIRTFQDGYSRAQKTYWRRQALLADLFVTGTNALTRQGQLVNVDMVGNRVAGITFGPEHVVLFIGTNKITDNIEQAMERIRTTAAPLNAIRHPHLHTPCQTTRTCMNCQSADRLCNTWTITEKSHPKKRIKIILINESLGL</sequence>
<accession>A0A7X5YGL0</accession>
<gene>
    <name evidence="2" type="ORF">GGR15_003676</name>
</gene>
<dbReference type="Gene3D" id="3.40.50.10420">
    <property type="entry name" value="NagB/RpiA/CoA transferase-like"/>
    <property type="match status" value="1"/>
</dbReference>
<dbReference type="AlphaFoldDB" id="A0A7X5YGL0"/>
<protein>
    <submittedName>
        <fullName evidence="2">L-lactate utilization protein LutB</fullName>
    </submittedName>
</protein>
<dbReference type="Proteomes" id="UP000576368">
    <property type="component" value="Unassembled WGS sequence"/>
</dbReference>
<dbReference type="EMBL" id="JAATLI010000014">
    <property type="protein sequence ID" value="NJC20033.1"/>
    <property type="molecule type" value="Genomic_DNA"/>
</dbReference>
<name>A0A7X5YGL0_9BACT</name>
<dbReference type="InterPro" id="IPR003741">
    <property type="entry name" value="LUD_dom"/>
</dbReference>
<dbReference type="InterPro" id="IPR024185">
    <property type="entry name" value="FTHF_cligase-like_sf"/>
</dbReference>
<dbReference type="InterPro" id="IPR037171">
    <property type="entry name" value="NagB/RpiA_transferase-like"/>
</dbReference>
<dbReference type="Pfam" id="PF02589">
    <property type="entry name" value="LUD_dom"/>
    <property type="match status" value="1"/>
</dbReference>
<dbReference type="PANTHER" id="PTHR36179:SF2">
    <property type="entry name" value="LUD DOMAIN-CONTAINING PROTEIN"/>
    <property type="match status" value="1"/>
</dbReference>
<evidence type="ECO:0000259" key="1">
    <source>
        <dbReference type="Pfam" id="PF02589"/>
    </source>
</evidence>
<reference evidence="2 3" key="1">
    <citation type="submission" date="2020-03" db="EMBL/GenBank/DDBJ databases">
        <title>Genomic Encyclopedia of Type Strains, Phase IV (KMG-IV): sequencing the most valuable type-strain genomes for metagenomic binning, comparative biology and taxonomic classification.</title>
        <authorList>
            <person name="Goeker M."/>
        </authorList>
    </citation>
    <scope>NUCLEOTIDE SEQUENCE [LARGE SCALE GENOMIC DNA]</scope>
    <source>
        <strain evidence="2 3">DSM 105722</strain>
    </source>
</reference>
<comment type="caution">
    <text evidence="2">The sequence shown here is derived from an EMBL/GenBank/DDBJ whole genome shotgun (WGS) entry which is preliminary data.</text>
</comment>
<dbReference type="InterPro" id="IPR009501">
    <property type="entry name" value="UCP020269"/>
</dbReference>
<dbReference type="PANTHER" id="PTHR36179">
    <property type="entry name" value="LUD_DOM DOMAIN-CONTAINING PROTEIN"/>
    <property type="match status" value="1"/>
</dbReference>
<dbReference type="PIRSF" id="PIRSF020269">
    <property type="entry name" value="DUF1121"/>
    <property type="match status" value="1"/>
</dbReference>
<evidence type="ECO:0000313" key="3">
    <source>
        <dbReference type="Proteomes" id="UP000576368"/>
    </source>
</evidence>
<dbReference type="RefSeq" id="WP_229782474.1">
    <property type="nucleotide sequence ID" value="NZ_BMPA01000013.1"/>
</dbReference>
<proteinExistence type="predicted"/>
<evidence type="ECO:0000313" key="2">
    <source>
        <dbReference type="EMBL" id="NJC20033.1"/>
    </source>
</evidence>
<organism evidence="2 3">
    <name type="scientific">Butyricimonas paravirosa</name>
    <dbReference type="NCBI Taxonomy" id="1472417"/>
    <lineage>
        <taxon>Bacteria</taxon>
        <taxon>Pseudomonadati</taxon>
        <taxon>Bacteroidota</taxon>
        <taxon>Bacteroidia</taxon>
        <taxon>Bacteroidales</taxon>
        <taxon>Odoribacteraceae</taxon>
        <taxon>Butyricimonas</taxon>
    </lineage>
</organism>
<dbReference type="GeneID" id="86891324"/>
<dbReference type="SUPFAM" id="SSF100950">
    <property type="entry name" value="NagB/RpiA/CoA transferase-like"/>
    <property type="match status" value="1"/>
</dbReference>
<feature type="domain" description="LUD" evidence="1">
    <location>
        <begin position="15"/>
        <end position="214"/>
    </location>
</feature>